<protein>
    <recommendedName>
        <fullName evidence="2">Zn(2)-C6 fungal-type domain-containing protein</fullName>
    </recommendedName>
</protein>
<evidence type="ECO:0000259" key="2">
    <source>
        <dbReference type="PROSITE" id="PS50048"/>
    </source>
</evidence>
<dbReference type="PANTHER" id="PTHR38111">
    <property type="entry name" value="ZN(2)-C6 FUNGAL-TYPE DOMAIN-CONTAINING PROTEIN-RELATED"/>
    <property type="match status" value="1"/>
</dbReference>
<dbReference type="EMBL" id="CAOQHR010000002">
    <property type="protein sequence ID" value="CAI6311858.1"/>
    <property type="molecule type" value="Genomic_DNA"/>
</dbReference>
<organism evidence="3 4">
    <name type="scientific">Periconia digitata</name>
    <dbReference type="NCBI Taxonomy" id="1303443"/>
    <lineage>
        <taxon>Eukaryota</taxon>
        <taxon>Fungi</taxon>
        <taxon>Dikarya</taxon>
        <taxon>Ascomycota</taxon>
        <taxon>Pezizomycotina</taxon>
        <taxon>Dothideomycetes</taxon>
        <taxon>Pleosporomycetidae</taxon>
        <taxon>Pleosporales</taxon>
        <taxon>Massarineae</taxon>
        <taxon>Periconiaceae</taxon>
        <taxon>Periconia</taxon>
    </lineage>
</organism>
<keyword evidence="4" id="KW-1185">Reference proteome</keyword>
<comment type="caution">
    <text evidence="3">The sequence shown here is derived from an EMBL/GenBank/DDBJ whole genome shotgun (WGS) entry which is preliminary data.</text>
</comment>
<dbReference type="CDD" id="cd00067">
    <property type="entry name" value="GAL4"/>
    <property type="match status" value="1"/>
</dbReference>
<keyword evidence="1" id="KW-0539">Nucleus</keyword>
<proteinExistence type="predicted"/>
<dbReference type="InterPro" id="IPR036864">
    <property type="entry name" value="Zn2-C6_fun-type_DNA-bd_sf"/>
</dbReference>
<sequence length="498" mass="56086">MVGIPGRSKACLTCLRRRKACDLRRPGCKQCQRLGLECKWFKHQTIFVEANVRTTLDPNGKNRTLLISSTSSSTPRQHSLPEATLGRLTHSLQRSTTQAQHISLFLEGYLPKSQNALSNIPNCSTVSWIVTACAESNHDDKHVMFRLAVIACSLCMLGFEQGNDGIIREGRLTYGRAILQLKEGLKNVNDTNKLALVKSARMLSLFEILFGLENQLDSAQGQAWTFHNHGELNLLLSGNPHMYKSGEAHQVFADGRLHLAAANIYTRKSSVLIAEQWKTVPWLGRSKTPKDLLLDLFIEIPRLFETLDTLRTRSQYDDEQELIQPLMADCRQLGNELKSWYLKTGSKTESHVRKAMVEKDGRASVEHLASAQLIVLYWCCLLLCTELQRALAERYESCITAEILNTKDLQTICGNILEVIAIFLNPHSGWFGANLAACPLLLVYNQIERKAHMGLMEKESFMLRNILNTAKGKILGAFIRNATWSRVTKPSVSRYFAN</sequence>
<reference evidence="3" key="1">
    <citation type="submission" date="2023-01" db="EMBL/GenBank/DDBJ databases">
        <authorList>
            <person name="Van Ghelder C."/>
            <person name="Rancurel C."/>
        </authorList>
    </citation>
    <scope>NUCLEOTIDE SEQUENCE</scope>
    <source>
        <strain evidence="3">CNCM I-4278</strain>
    </source>
</reference>
<name>A0A9W4U7E3_9PLEO</name>
<dbReference type="OrthoDB" id="3525185at2759"/>
<dbReference type="Pfam" id="PF00172">
    <property type="entry name" value="Zn_clus"/>
    <property type="match status" value="1"/>
</dbReference>
<accession>A0A9W4U7E3</accession>
<dbReference type="GO" id="GO:0000981">
    <property type="term" value="F:DNA-binding transcription factor activity, RNA polymerase II-specific"/>
    <property type="evidence" value="ECO:0007669"/>
    <property type="project" value="InterPro"/>
</dbReference>
<feature type="domain" description="Zn(2)-C6 fungal-type" evidence="2">
    <location>
        <begin position="10"/>
        <end position="40"/>
    </location>
</feature>
<gene>
    <name evidence="3" type="ORF">PDIGIT_LOCUS3247</name>
</gene>
<dbReference type="InterPro" id="IPR053178">
    <property type="entry name" value="Osmoadaptation_assoc"/>
</dbReference>
<dbReference type="InterPro" id="IPR001138">
    <property type="entry name" value="Zn2Cys6_DnaBD"/>
</dbReference>
<dbReference type="GO" id="GO:0008270">
    <property type="term" value="F:zinc ion binding"/>
    <property type="evidence" value="ECO:0007669"/>
    <property type="project" value="InterPro"/>
</dbReference>
<dbReference type="SUPFAM" id="SSF57701">
    <property type="entry name" value="Zn2/Cys6 DNA-binding domain"/>
    <property type="match status" value="1"/>
</dbReference>
<dbReference type="PANTHER" id="PTHR38111:SF9">
    <property type="entry name" value="ZN(2)-C6 FUNGAL-TYPE DOMAIN-CONTAINING PROTEIN"/>
    <property type="match status" value="1"/>
</dbReference>
<evidence type="ECO:0000313" key="3">
    <source>
        <dbReference type="EMBL" id="CAI6311858.1"/>
    </source>
</evidence>
<evidence type="ECO:0000256" key="1">
    <source>
        <dbReference type="ARBA" id="ARBA00023242"/>
    </source>
</evidence>
<evidence type="ECO:0000313" key="4">
    <source>
        <dbReference type="Proteomes" id="UP001152607"/>
    </source>
</evidence>
<dbReference type="Gene3D" id="4.10.240.10">
    <property type="entry name" value="Zn(2)-C6 fungal-type DNA-binding domain"/>
    <property type="match status" value="1"/>
</dbReference>
<dbReference type="SMART" id="SM00066">
    <property type="entry name" value="GAL4"/>
    <property type="match status" value="1"/>
</dbReference>
<dbReference type="Proteomes" id="UP001152607">
    <property type="component" value="Unassembled WGS sequence"/>
</dbReference>
<dbReference type="AlphaFoldDB" id="A0A9W4U7E3"/>
<dbReference type="PROSITE" id="PS50048">
    <property type="entry name" value="ZN2_CY6_FUNGAL_2"/>
    <property type="match status" value="1"/>
</dbReference>